<gene>
    <name evidence="2" type="ORF">I303_03976</name>
    <name evidence="3" type="ORF">I303_103958</name>
</gene>
<keyword evidence="4" id="KW-1185">Reference proteome</keyword>
<organism evidence="2">
    <name type="scientific">Kwoniella dejecticola CBS 10117</name>
    <dbReference type="NCBI Taxonomy" id="1296121"/>
    <lineage>
        <taxon>Eukaryota</taxon>
        <taxon>Fungi</taxon>
        <taxon>Dikarya</taxon>
        <taxon>Basidiomycota</taxon>
        <taxon>Agaricomycotina</taxon>
        <taxon>Tremellomycetes</taxon>
        <taxon>Tremellales</taxon>
        <taxon>Cryptococcaceae</taxon>
        <taxon>Kwoniella</taxon>
    </lineage>
</organism>
<dbReference type="GeneID" id="28967675"/>
<reference evidence="2" key="1">
    <citation type="submission" date="2013-07" db="EMBL/GenBank/DDBJ databases">
        <title>The Genome Sequence of Cryptococcus dejecticola CBS10117.</title>
        <authorList>
            <consortium name="The Broad Institute Genome Sequencing Platform"/>
            <person name="Cuomo C."/>
            <person name="Litvintseva A."/>
            <person name="Chen Y."/>
            <person name="Heitman J."/>
            <person name="Sun S."/>
            <person name="Springer D."/>
            <person name="Dromer F."/>
            <person name="Young S.K."/>
            <person name="Zeng Q."/>
            <person name="Gargeya S."/>
            <person name="Fitzgerald M."/>
            <person name="Abouelleil A."/>
            <person name="Alvarado L."/>
            <person name="Berlin A.M."/>
            <person name="Chapman S.B."/>
            <person name="Dewar J."/>
            <person name="Goldberg J."/>
            <person name="Griggs A."/>
            <person name="Gujja S."/>
            <person name="Hansen M."/>
            <person name="Howarth C."/>
            <person name="Imamovic A."/>
            <person name="Larimer J."/>
            <person name="McCowan C."/>
            <person name="Murphy C."/>
            <person name="Pearson M."/>
            <person name="Priest M."/>
            <person name="Roberts A."/>
            <person name="Saif S."/>
            <person name="Shea T."/>
            <person name="Sykes S."/>
            <person name="Wortman J."/>
            <person name="Nusbaum C."/>
            <person name="Birren B."/>
        </authorList>
    </citation>
    <scope>NUCLEOTIDE SEQUENCE [LARGE SCALE GENOMIC DNA]</scope>
    <source>
        <strain evidence="2">CBS 10117</strain>
    </source>
</reference>
<feature type="compositionally biased region" description="Low complexity" evidence="1">
    <location>
        <begin position="66"/>
        <end position="76"/>
    </location>
</feature>
<evidence type="ECO:0000256" key="1">
    <source>
        <dbReference type="SAM" id="MobiDB-lite"/>
    </source>
</evidence>
<evidence type="ECO:0000313" key="2">
    <source>
        <dbReference type="EMBL" id="OBR86255.1"/>
    </source>
</evidence>
<dbReference type="VEuPathDB" id="FungiDB:I303_03976"/>
<sequence>MSSSDNRDGLSTLDGFIQRGRELLVGDNTAATSGQGDTVAPPENELLNRDDTELYESVPRPVGQVATDDASTTTTTPGSGLSAYGVQTRDFGAEISDKPPTSTSTATAFASSETLVDPDMEVIDMTTFKRADGVTTGYPWDQPTTRQSFQLDGKWYINADVISADGPYAVHKYAQFVLGAKDVFQRSDGTLNTREYYTDVVQGTKTINYV</sequence>
<proteinExistence type="predicted"/>
<accession>A0A1A6A870</accession>
<reference evidence="3" key="3">
    <citation type="submission" date="2024-02" db="EMBL/GenBank/DDBJ databases">
        <title>Comparative genomics of Cryptococcus and Kwoniella reveals pathogenesis evolution and contrasting modes of karyotype evolution via chromosome fusion or intercentromeric recombination.</title>
        <authorList>
            <person name="Coelho M.A."/>
            <person name="David-Palma M."/>
            <person name="Shea T."/>
            <person name="Bowers K."/>
            <person name="McGinley-Smith S."/>
            <person name="Mohammad A.W."/>
            <person name="Gnirke A."/>
            <person name="Yurkov A.M."/>
            <person name="Nowrousian M."/>
            <person name="Sun S."/>
            <person name="Cuomo C.A."/>
            <person name="Heitman J."/>
        </authorList>
    </citation>
    <scope>NUCLEOTIDE SEQUENCE</scope>
    <source>
        <strain evidence="3">CBS 10117</strain>
    </source>
</reference>
<dbReference type="KEGG" id="kdj:28967675"/>
<dbReference type="AlphaFoldDB" id="A0A1A6A870"/>
<name>A0A1A6A870_9TREE</name>
<feature type="region of interest" description="Disordered" evidence="1">
    <location>
        <begin position="27"/>
        <end position="48"/>
    </location>
</feature>
<dbReference type="EMBL" id="KI894030">
    <property type="protein sequence ID" value="OBR86255.1"/>
    <property type="molecule type" value="Genomic_DNA"/>
</dbReference>
<reference evidence="3" key="2">
    <citation type="submission" date="2013-07" db="EMBL/GenBank/DDBJ databases">
        <authorList>
            <consortium name="The Broad Institute Genome Sequencing Platform"/>
            <person name="Cuomo C."/>
            <person name="Litvintseva A."/>
            <person name="Chen Y."/>
            <person name="Heitman J."/>
            <person name="Sun S."/>
            <person name="Springer D."/>
            <person name="Dromer F."/>
            <person name="Young S.K."/>
            <person name="Zeng Q."/>
            <person name="Gargeya S."/>
            <person name="Fitzgerald M."/>
            <person name="Abouelleil A."/>
            <person name="Alvarado L."/>
            <person name="Berlin A.M."/>
            <person name="Chapman S.B."/>
            <person name="Dewar J."/>
            <person name="Goldberg J."/>
            <person name="Griggs A."/>
            <person name="Gujja S."/>
            <person name="Hansen M."/>
            <person name="Howarth C."/>
            <person name="Imamovic A."/>
            <person name="Larimer J."/>
            <person name="McCowan C."/>
            <person name="Murphy C."/>
            <person name="Pearson M."/>
            <person name="Priest M."/>
            <person name="Roberts A."/>
            <person name="Saif S."/>
            <person name="Shea T."/>
            <person name="Sykes S."/>
            <person name="Wortman J."/>
            <person name="Nusbaum C."/>
            <person name="Birren B."/>
        </authorList>
    </citation>
    <scope>NUCLEOTIDE SEQUENCE</scope>
    <source>
        <strain evidence="3">CBS 10117</strain>
    </source>
</reference>
<dbReference type="EMBL" id="CP144533">
    <property type="protein sequence ID" value="WWC61376.1"/>
    <property type="molecule type" value="Genomic_DNA"/>
</dbReference>
<dbReference type="Proteomes" id="UP000078595">
    <property type="component" value="Chromosome 4"/>
</dbReference>
<dbReference type="RefSeq" id="XP_018264097.1">
    <property type="nucleotide sequence ID" value="XM_018407289.1"/>
</dbReference>
<feature type="region of interest" description="Disordered" evidence="1">
    <location>
        <begin position="64"/>
        <end position="84"/>
    </location>
</feature>
<evidence type="ECO:0000313" key="3">
    <source>
        <dbReference type="EMBL" id="WWC61376.1"/>
    </source>
</evidence>
<protein>
    <submittedName>
        <fullName evidence="2">Uncharacterized protein</fullName>
    </submittedName>
</protein>
<evidence type="ECO:0000313" key="4">
    <source>
        <dbReference type="Proteomes" id="UP000078595"/>
    </source>
</evidence>